<dbReference type="EMBL" id="AODE01000004">
    <property type="protein sequence ID" value="EUJ32658.1"/>
    <property type="molecule type" value="Genomic_DNA"/>
</dbReference>
<protein>
    <submittedName>
        <fullName evidence="2">ISEfa8, transposase</fullName>
    </submittedName>
</protein>
<dbReference type="STRING" id="1265820.PCORN_01755"/>
<evidence type="ECO:0000313" key="2">
    <source>
        <dbReference type="EMBL" id="EUJ32658.1"/>
    </source>
</evidence>
<proteinExistence type="predicted"/>
<dbReference type="AlphaFoldDB" id="W7CI78"/>
<dbReference type="Gene3D" id="1.10.10.60">
    <property type="entry name" value="Homeodomain-like"/>
    <property type="match status" value="1"/>
</dbReference>
<accession>W7CI78</accession>
<comment type="caution">
    <text evidence="2">The sequence shown here is derived from an EMBL/GenBank/DDBJ whole genome shotgun (WGS) entry which is preliminary data.</text>
</comment>
<name>W7CI78_9LIST</name>
<evidence type="ECO:0000256" key="1">
    <source>
        <dbReference type="SAM" id="Coils"/>
    </source>
</evidence>
<keyword evidence="1" id="KW-0175">Coiled coil</keyword>
<organism evidence="2 3">
    <name type="scientific">Listeria cornellensis FSL F6-0969</name>
    <dbReference type="NCBI Taxonomy" id="1265820"/>
    <lineage>
        <taxon>Bacteria</taxon>
        <taxon>Bacillati</taxon>
        <taxon>Bacillota</taxon>
        <taxon>Bacilli</taxon>
        <taxon>Bacillales</taxon>
        <taxon>Listeriaceae</taxon>
        <taxon>Listeria</taxon>
    </lineage>
</organism>
<dbReference type="SUPFAM" id="SSF46689">
    <property type="entry name" value="Homeodomain-like"/>
    <property type="match status" value="1"/>
</dbReference>
<dbReference type="InterPro" id="IPR009057">
    <property type="entry name" value="Homeodomain-like_sf"/>
</dbReference>
<dbReference type="PATRIC" id="fig|1265820.5.peg.340"/>
<gene>
    <name evidence="2" type="ORF">PCORN_01755</name>
</gene>
<keyword evidence="3" id="KW-1185">Reference proteome</keyword>
<sequence length="92" mass="10730">MTKKMKRTFTSEFKKQIVALYESGRPRKAIIDNTSALDKWIHQSRTTGSFQAKDNLPSEQKVMQELRNRNTQLEMENDILKQAALIFGRKSK</sequence>
<dbReference type="Proteomes" id="UP000019254">
    <property type="component" value="Unassembled WGS sequence"/>
</dbReference>
<dbReference type="OrthoDB" id="9781005at2"/>
<feature type="coiled-coil region" evidence="1">
    <location>
        <begin position="56"/>
        <end position="83"/>
    </location>
</feature>
<evidence type="ECO:0000313" key="3">
    <source>
        <dbReference type="Proteomes" id="UP000019254"/>
    </source>
</evidence>
<reference evidence="2 3" key="1">
    <citation type="journal article" date="2014" name="Int. J. Syst. Evol. Microbiol.">
        <title>Listeria floridensis sp. nov., Listeria aquatica sp. nov., Listeria cornellensis sp. nov., Listeria riparia sp. nov. and Listeria grandensis sp. nov., from agricultural and natural environments.</title>
        <authorList>
            <person name="den Bakker H.C."/>
            <person name="Warchocki S."/>
            <person name="Wright E.M."/>
            <person name="Allred A.F."/>
            <person name="Ahlstrom C."/>
            <person name="Manuel C.S."/>
            <person name="Stasiewicz M.J."/>
            <person name="Burrell A."/>
            <person name="Roof S."/>
            <person name="Strawn L."/>
            <person name="Fortes E.D."/>
            <person name="Nightingale K.K."/>
            <person name="Kephart D."/>
            <person name="Wiedmann M."/>
        </authorList>
    </citation>
    <scope>NUCLEOTIDE SEQUENCE [LARGE SCALE GENOMIC DNA]</scope>
    <source>
        <strain evidence="3">FSL F6-969</strain>
    </source>
</reference>